<evidence type="ECO:0000313" key="1">
    <source>
        <dbReference type="EMBL" id="ARR10751.1"/>
    </source>
</evidence>
<keyword evidence="2" id="KW-1185">Reference proteome</keyword>
<keyword evidence="1" id="KW-0614">Plasmid</keyword>
<dbReference type="KEGG" id="pbv:AR543_p0143"/>
<organism evidence="1 2">
    <name type="scientific">Paenibacillus bovis</name>
    <dbReference type="NCBI Taxonomy" id="1616788"/>
    <lineage>
        <taxon>Bacteria</taxon>
        <taxon>Bacillati</taxon>
        <taxon>Bacillota</taxon>
        <taxon>Bacilli</taxon>
        <taxon>Bacillales</taxon>
        <taxon>Paenibacillaceae</taxon>
        <taxon>Paenibacillus</taxon>
    </lineage>
</organism>
<dbReference type="EMBL" id="CP021170">
    <property type="protein sequence ID" value="ARR10751.1"/>
    <property type="molecule type" value="Genomic_DNA"/>
</dbReference>
<gene>
    <name evidence="1" type="ORF">AR543_p0143</name>
</gene>
<dbReference type="RefSeq" id="WP_257790514.1">
    <property type="nucleotide sequence ID" value="NZ_CP021170.1"/>
</dbReference>
<sequence length="41" mass="4468">MSNHVAGPYYYAGPDRIGETQLIGSAPFYSVHPDGQTGREK</sequence>
<name>A0A1X9T4A5_9BACL</name>
<proteinExistence type="predicted"/>
<geneLocation type="plasmid" evidence="1 2">
    <name>unnamed1</name>
</geneLocation>
<dbReference type="Proteomes" id="UP000078148">
    <property type="component" value="Plasmid unnamed1"/>
</dbReference>
<reference evidence="1 2" key="1">
    <citation type="journal article" date="2016" name="Int. J. Syst. Evol. Microbiol.">
        <title>Paenibacillus damxungensis sp. nov., isolated from raw yak (Bos grunniens) milk.</title>
        <authorList>
            <person name="Wu Z."/>
            <person name="Gao C."/>
            <person name="Han J."/>
            <person name="Liu Z."/>
        </authorList>
    </citation>
    <scope>NUCLEOTIDE SEQUENCE [LARGE SCALE GENOMIC DNA]</scope>
    <source>
        <strain evidence="1 2">BD3526</strain>
        <plasmid evidence="1 2">unnamed1</plasmid>
    </source>
</reference>
<dbReference type="AlphaFoldDB" id="A0A1X9T4A5"/>
<accession>A0A1X9T4A5</accession>
<evidence type="ECO:0000313" key="2">
    <source>
        <dbReference type="Proteomes" id="UP000078148"/>
    </source>
</evidence>
<protein>
    <submittedName>
        <fullName evidence="1">Uncharacterized protein</fullName>
    </submittedName>
</protein>